<feature type="transmembrane region" description="Helical" evidence="1">
    <location>
        <begin position="1287"/>
        <end position="1309"/>
    </location>
</feature>
<accession>A0A8H7BD56</accession>
<feature type="transmembrane region" description="Helical" evidence="1">
    <location>
        <begin position="67"/>
        <end position="86"/>
    </location>
</feature>
<sequence length="1409" mass="156305">RLTKWQAQSPMDQKGSWLPSTFQWYFLLVLMITTATLGIAITLLIWYSQHHYGIGTDNGSSAILFGWRFTPTLLAVLYTQMTVILFEDAKRTEPFARLAQAPSEGVSAYGTVLQTPRAWWAIFLDIIFRRKSVGKTSWCLVCTAFINVMALLAISPLSSALLTSEQVVITKALDLSKTVPRADSQLPIVANRETYFRTMSSLMRNLSTSVWIEDTSITLPFWPSTDTVQLGPNLVSQFSSWTAETTILHADLECQNMALESANLEPKGYKAYDVMGHGPYKGTEPMVTYVLSSDDGCRYEMSLHPAADLALNGGLKWSNTSTLYVDADGVLPIGKMPFPANVSSTSPYARHNATRQCADRDIIILSTPWTKVFEIEMSGAAGSGLELNLTYERSPDFRMKALLCQSQYSLEDRNITASIGNGKESNITSIRSDNIHREPVTKALIDIPMFESMTLRDTWKDYFNAAGVATDAESAFDGYEGPYSNENLTTPQPSFFGLGPLLGALYTFNVTRMLDDEAFIAEAARVKGRFFTECLREALSDTGATAISIVKGEATTTEDRIIVLREIGIALAVLFLVSFLLFVTVLWVSRLSFRPLDLNMDPSSSIGHAMLLRSQPLRSSTFRDGHRAPSYEFHRTLRNYTFYTQNSRLHTADSGDCVATPSTNSESSSFRQPLVIRLRTLLSLSCFLILILVAVLVLNAFSARSRLSQLAFIYQADVSRLGLSFSTFAPISIAPTVVSIVIGLWWDQLDSTFRTLQPYIAMSREPTPISSGAGLTYRSKTWAGAAIKAARNKHWMLFLVAVGSVLCQILTVSMSALFERQAANISDHSILERTLELRQIPIINTVRTSPGRLQAVRLELPPFKVLDSLLLDPPRSWLPGAAIQLSLDGTKPSWTHDGWSFVPLNLASILQPNDTISIQSPNNVTLTTSAIRARLECEEVPEVANTSTWLIRSNDTKSLDESYDLEGLKDYYSFNRTLFYDSPSNTSAFATDATLACCSNETNGDSKTAVIGYWSPVDVENFSNANSQWPIPFVTKWIVGRPLTVTGPDQEDGQPLLFKDAPDLQAARCVPIVETADAKVVVDQGAGTVHSYEVIGSIDPAQSAWSEVFVRHALTYGNSTQHYDEEYDGPLNITTSYGVLFMGSMFRAADPTLGLRRFAGDPTEPLYDNSFVMRDREIGMNMDLMTYSMYSLAKKDPQALLDYAMLVAHANQTFQTFFQHFISHGLSLDQGGLGYQRIGDNSTDILGAPVTRDGRALPQREYVKRNTNRTVEVLVSRRIQVLHLNSIATYLSIAIIIWLVGTTAVVSCLQRKYTSPMIRDVQLIADVLVLVAGSDQLMRLVEERGVGLKKSKDVKVMLGWFKGRDGEGRWGIEVVGGSEAVEWVDAPKTGWHAQSCSKRRWFPHKEAES</sequence>
<name>A0A8H7BD56_9PLEO</name>
<comment type="caution">
    <text evidence="2">The sequence shown here is derived from an EMBL/GenBank/DDBJ whole genome shotgun (WGS) entry which is preliminary data.</text>
</comment>
<proteinExistence type="predicted"/>
<dbReference type="PANTHER" id="PTHR37544:SF3">
    <property type="entry name" value="SPRAY"/>
    <property type="match status" value="1"/>
</dbReference>
<dbReference type="GeneID" id="62199316"/>
<feature type="non-terminal residue" evidence="2">
    <location>
        <position position="1"/>
    </location>
</feature>
<keyword evidence="1" id="KW-1133">Transmembrane helix</keyword>
<feature type="transmembrane region" description="Helical" evidence="1">
    <location>
        <begin position="681"/>
        <end position="701"/>
    </location>
</feature>
<feature type="transmembrane region" description="Helical" evidence="1">
    <location>
        <begin position="24"/>
        <end position="47"/>
    </location>
</feature>
<dbReference type="Proteomes" id="UP000596902">
    <property type="component" value="Unassembled WGS sequence"/>
</dbReference>
<reference evidence="2" key="1">
    <citation type="submission" date="2020-01" db="EMBL/GenBank/DDBJ databases">
        <authorList>
            <person name="Feng Z.H.Z."/>
        </authorList>
    </citation>
    <scope>NUCLEOTIDE SEQUENCE</scope>
    <source>
        <strain evidence="2">CBS107.38</strain>
    </source>
</reference>
<dbReference type="InterPro" id="IPR021840">
    <property type="entry name" value="DUF3433"/>
</dbReference>
<feature type="transmembrane region" description="Helical" evidence="1">
    <location>
        <begin position="721"/>
        <end position="746"/>
    </location>
</feature>
<keyword evidence="1" id="KW-0472">Membrane</keyword>
<dbReference type="RefSeq" id="XP_038791994.1">
    <property type="nucleotide sequence ID" value="XM_038926138.1"/>
</dbReference>
<feature type="transmembrane region" description="Helical" evidence="1">
    <location>
        <begin position="795"/>
        <end position="818"/>
    </location>
</feature>
<organism evidence="2 3">
    <name type="scientific">Alternaria burnsii</name>
    <dbReference type="NCBI Taxonomy" id="1187904"/>
    <lineage>
        <taxon>Eukaryota</taxon>
        <taxon>Fungi</taxon>
        <taxon>Dikarya</taxon>
        <taxon>Ascomycota</taxon>
        <taxon>Pezizomycotina</taxon>
        <taxon>Dothideomycetes</taxon>
        <taxon>Pleosporomycetidae</taxon>
        <taxon>Pleosporales</taxon>
        <taxon>Pleosporineae</taxon>
        <taxon>Pleosporaceae</taxon>
        <taxon>Alternaria</taxon>
        <taxon>Alternaria sect. Alternaria</taxon>
    </lineage>
</organism>
<dbReference type="PANTHER" id="PTHR37544">
    <property type="entry name" value="SPRAY-RELATED"/>
    <property type="match status" value="1"/>
</dbReference>
<evidence type="ECO:0000256" key="1">
    <source>
        <dbReference type="SAM" id="Phobius"/>
    </source>
</evidence>
<feature type="transmembrane region" description="Helical" evidence="1">
    <location>
        <begin position="567"/>
        <end position="588"/>
    </location>
</feature>
<evidence type="ECO:0000313" key="3">
    <source>
        <dbReference type="Proteomes" id="UP000596902"/>
    </source>
</evidence>
<dbReference type="EMBL" id="JAAABM010000001">
    <property type="protein sequence ID" value="KAF7682115.1"/>
    <property type="molecule type" value="Genomic_DNA"/>
</dbReference>
<keyword evidence="1" id="KW-0812">Transmembrane</keyword>
<dbReference type="Pfam" id="PF11915">
    <property type="entry name" value="DUF3433"/>
    <property type="match status" value="2"/>
</dbReference>
<keyword evidence="3" id="KW-1185">Reference proteome</keyword>
<feature type="transmembrane region" description="Helical" evidence="1">
    <location>
        <begin position="138"/>
        <end position="162"/>
    </location>
</feature>
<reference evidence="2" key="2">
    <citation type="submission" date="2020-08" db="EMBL/GenBank/DDBJ databases">
        <title>Draft Genome Sequence of Cumin Blight Pathogen Alternaria burnsii.</title>
        <authorList>
            <person name="Feng Z."/>
        </authorList>
    </citation>
    <scope>NUCLEOTIDE SEQUENCE</scope>
    <source>
        <strain evidence="2">CBS107.38</strain>
    </source>
</reference>
<protein>
    <submittedName>
        <fullName evidence="2">Uncharacterized protein</fullName>
    </submittedName>
</protein>
<gene>
    <name evidence="2" type="ORF">GT037_001091</name>
</gene>
<evidence type="ECO:0000313" key="2">
    <source>
        <dbReference type="EMBL" id="KAF7682115.1"/>
    </source>
</evidence>